<dbReference type="PANTHER" id="PTHR40050">
    <property type="entry name" value="INNER SPORE COAT PROTEIN H"/>
    <property type="match status" value="1"/>
</dbReference>
<reference evidence="1" key="1">
    <citation type="submission" date="2020-12" db="EMBL/GenBank/DDBJ databases">
        <title>Metabolic potential, ecology and presence of endohyphal bacteria is reflected in genomic diversity of Mucoromycotina.</title>
        <authorList>
            <person name="Muszewska A."/>
            <person name="Okrasinska A."/>
            <person name="Steczkiewicz K."/>
            <person name="Drgas O."/>
            <person name="Orlowska M."/>
            <person name="Perlinska-Lenart U."/>
            <person name="Aleksandrzak-Piekarczyk T."/>
            <person name="Szatraj K."/>
            <person name="Zielenkiewicz U."/>
            <person name="Pilsyk S."/>
            <person name="Malc E."/>
            <person name="Mieczkowski P."/>
            <person name="Kruszewska J.S."/>
            <person name="Biernat P."/>
            <person name="Pawlowska J."/>
        </authorList>
    </citation>
    <scope>NUCLEOTIDE SEQUENCE</scope>
    <source>
        <strain evidence="1">WA0000017839</strain>
    </source>
</reference>
<dbReference type="InterPro" id="IPR014867">
    <property type="entry name" value="Spore_coat_CotH_CotH2/3/7"/>
</dbReference>
<evidence type="ECO:0000313" key="1">
    <source>
        <dbReference type="EMBL" id="KAG2204353.1"/>
    </source>
</evidence>
<dbReference type="Pfam" id="PF08757">
    <property type="entry name" value="CotH"/>
    <property type="match status" value="1"/>
</dbReference>
<protein>
    <recommendedName>
        <fullName evidence="3">Coth-domain-containing protein</fullName>
    </recommendedName>
</protein>
<dbReference type="OrthoDB" id="10267127at2759"/>
<name>A0A8H7V5P3_9FUNG</name>
<dbReference type="AlphaFoldDB" id="A0A8H7V5P3"/>
<sequence length="576" mass="65127">MPLILARLVIDSDIILALVFVWTFHISNAKNITYSLIAAPFSADQSLAVVIDNTTWPLYETYGIIYQGKAPIATTGYYYAILENDKQPNVTEAFHRTPSQNDTVNEFFNRTSEYHQVLSLPQMLPPLPSINRIDTNLHIQGQIPTIHIWGNASAVKYLHEKPLEDISVRLNFTYIGLHNVQTFEDVKVSLAGRSSRYLPKLSYVLKIKNKSENNLFGFKNFKLRALGMDPSYIREYVTYSVIKSVGLPASGFSYVRLFINNKPVGFYGLIETFQDPWLANEFAYGDKDYQSGFLYQGITIKENQTIPVLSDLSYSSNISHYSAGEYKIKAGPEENSDADYTDLQKFTKFVFEANSSTDSSQWNKHIDCDGFIRSMVLENLLGFSDAYMTLANNYYLYNNPKSDGQMIFISSDLDTSLGISLFDMTMMISGNYTEHPGFTFQPLTKKFFSHEAFSTSYQRMFMNLTQILINPTIMNPFIDSIVEMIRPDVEWDDKLERIGEFNIPPVGGGQNSSDGDGLGLDMFPPGLRSDWSDVPQTFDSAINGPTNSSTMESVKGFILRKSSAILDFYGNNSFNK</sequence>
<evidence type="ECO:0008006" key="3">
    <source>
        <dbReference type="Google" id="ProtNLM"/>
    </source>
</evidence>
<dbReference type="PANTHER" id="PTHR40050:SF1">
    <property type="entry name" value="INNER SPORE COAT PROTEIN H"/>
    <property type="match status" value="1"/>
</dbReference>
<gene>
    <name evidence="1" type="ORF">INT47_009395</name>
</gene>
<evidence type="ECO:0000313" key="2">
    <source>
        <dbReference type="Proteomes" id="UP000603453"/>
    </source>
</evidence>
<proteinExistence type="predicted"/>
<accession>A0A8H7V5P3</accession>
<organism evidence="1 2">
    <name type="scientific">Mucor saturninus</name>
    <dbReference type="NCBI Taxonomy" id="64648"/>
    <lineage>
        <taxon>Eukaryota</taxon>
        <taxon>Fungi</taxon>
        <taxon>Fungi incertae sedis</taxon>
        <taxon>Mucoromycota</taxon>
        <taxon>Mucoromycotina</taxon>
        <taxon>Mucoromycetes</taxon>
        <taxon>Mucorales</taxon>
        <taxon>Mucorineae</taxon>
        <taxon>Mucoraceae</taxon>
        <taxon>Mucor</taxon>
    </lineage>
</organism>
<dbReference type="EMBL" id="JAEPRD010000045">
    <property type="protein sequence ID" value="KAG2204353.1"/>
    <property type="molecule type" value="Genomic_DNA"/>
</dbReference>
<comment type="caution">
    <text evidence="1">The sequence shown here is derived from an EMBL/GenBank/DDBJ whole genome shotgun (WGS) entry which is preliminary data.</text>
</comment>
<keyword evidence="2" id="KW-1185">Reference proteome</keyword>
<dbReference type="Proteomes" id="UP000603453">
    <property type="component" value="Unassembled WGS sequence"/>
</dbReference>